<protein>
    <submittedName>
        <fullName evidence="1">Gag-Pol polyprotein</fullName>
    </submittedName>
</protein>
<evidence type="ECO:0000313" key="2">
    <source>
        <dbReference type="Proteomes" id="UP001054837"/>
    </source>
</evidence>
<dbReference type="Proteomes" id="UP001054837">
    <property type="component" value="Unassembled WGS sequence"/>
</dbReference>
<proteinExistence type="predicted"/>
<accession>A0AAV4VUS7</accession>
<reference evidence="1 2" key="1">
    <citation type="submission" date="2021-06" db="EMBL/GenBank/DDBJ databases">
        <title>Caerostris darwini draft genome.</title>
        <authorList>
            <person name="Kono N."/>
            <person name="Arakawa K."/>
        </authorList>
    </citation>
    <scope>NUCLEOTIDE SEQUENCE [LARGE SCALE GENOMIC DNA]</scope>
</reference>
<evidence type="ECO:0000313" key="1">
    <source>
        <dbReference type="EMBL" id="GIY73354.1"/>
    </source>
</evidence>
<gene>
    <name evidence="1" type="primary">pol_4146</name>
    <name evidence="1" type="ORF">CDAR_453691</name>
</gene>
<dbReference type="AlphaFoldDB" id="A0AAV4VUS7"/>
<keyword evidence="2" id="KW-1185">Reference proteome</keyword>
<dbReference type="EMBL" id="BPLQ01013604">
    <property type="protein sequence ID" value="GIY73354.1"/>
    <property type="molecule type" value="Genomic_DNA"/>
</dbReference>
<comment type="caution">
    <text evidence="1">The sequence shown here is derived from an EMBL/GenBank/DDBJ whole genome shotgun (WGS) entry which is preliminary data.</text>
</comment>
<sequence>MVVANMPARTSKKEQQTVDEVFKDFKAVVEKDNFVAIPNDRRERIELKQDQKKKQFDKKWRQVLYTPSDKVWETLHPISKSKNKMISMCLMKRDGLYLILIQKSPTSYVIAALTNQQKHYRHTILLR</sequence>
<organism evidence="1 2">
    <name type="scientific">Caerostris darwini</name>
    <dbReference type="NCBI Taxonomy" id="1538125"/>
    <lineage>
        <taxon>Eukaryota</taxon>
        <taxon>Metazoa</taxon>
        <taxon>Ecdysozoa</taxon>
        <taxon>Arthropoda</taxon>
        <taxon>Chelicerata</taxon>
        <taxon>Arachnida</taxon>
        <taxon>Araneae</taxon>
        <taxon>Araneomorphae</taxon>
        <taxon>Entelegynae</taxon>
        <taxon>Araneoidea</taxon>
        <taxon>Araneidae</taxon>
        <taxon>Caerostris</taxon>
    </lineage>
</organism>
<name>A0AAV4VUS7_9ARAC</name>